<keyword evidence="3 5" id="KW-1133">Transmembrane helix</keyword>
<dbReference type="Proteomes" id="UP000244792">
    <property type="component" value="Chromosome"/>
</dbReference>
<dbReference type="AlphaFoldDB" id="A0A2R4VZK2"/>
<evidence type="ECO:0000256" key="5">
    <source>
        <dbReference type="SAM" id="Phobius"/>
    </source>
</evidence>
<feature type="transmembrane region" description="Helical" evidence="5">
    <location>
        <begin position="181"/>
        <end position="199"/>
    </location>
</feature>
<keyword evidence="2 5" id="KW-0812">Transmembrane</keyword>
<reference evidence="6 7" key="1">
    <citation type="submission" date="2017-04" db="EMBL/GenBank/DDBJ databases">
        <title>Genomic insights into metabolism of Thermodesulfobium acidiphilum.</title>
        <authorList>
            <person name="Toshchakov S.V."/>
            <person name="Frolov E.N."/>
            <person name="Kublanov I.V."/>
            <person name="Samarov N.I."/>
            <person name="Novikov A."/>
            <person name="Lebedinsky A.V."/>
            <person name="Bonch-Osmolovskaya E.A."/>
            <person name="Chernyh N.A."/>
        </authorList>
    </citation>
    <scope>NUCLEOTIDE SEQUENCE [LARGE SCALE GENOMIC DNA]</scope>
    <source>
        <strain evidence="6 7">3127-1</strain>
    </source>
</reference>
<gene>
    <name evidence="6" type="ORF">TDSAC_0603</name>
</gene>
<name>A0A2R4VZK2_THEAF</name>
<keyword evidence="4 5" id="KW-0472">Membrane</keyword>
<feature type="transmembrane region" description="Helical" evidence="5">
    <location>
        <begin position="66"/>
        <end position="87"/>
    </location>
</feature>
<comment type="subcellular location">
    <subcellularLocation>
        <location evidence="1">Membrane</location>
        <topology evidence="1">Multi-pass membrane protein</topology>
    </subcellularLocation>
</comment>
<protein>
    <submittedName>
        <fullName evidence="6">NADH-quinone oxidoreductase subunit H</fullName>
    </submittedName>
</protein>
<evidence type="ECO:0000256" key="4">
    <source>
        <dbReference type="ARBA" id="ARBA00023136"/>
    </source>
</evidence>
<dbReference type="GO" id="GO:0005886">
    <property type="term" value="C:plasma membrane"/>
    <property type="evidence" value="ECO:0007669"/>
    <property type="project" value="TreeGrafter"/>
</dbReference>
<organism evidence="6 7">
    <name type="scientific">Thermodesulfobium acidiphilum</name>
    <dbReference type="NCBI Taxonomy" id="1794699"/>
    <lineage>
        <taxon>Bacteria</taxon>
        <taxon>Pseudomonadati</taxon>
        <taxon>Thermodesulfobiota</taxon>
        <taxon>Thermodesulfobiia</taxon>
        <taxon>Thermodesulfobiales</taxon>
        <taxon>Thermodesulfobiaceae</taxon>
        <taxon>Thermodesulfobium</taxon>
    </lineage>
</organism>
<dbReference type="PANTHER" id="PTHR43359">
    <property type="entry name" value="FORMATE HYDROGENLYASE SUBUNIT 4"/>
    <property type="match status" value="1"/>
</dbReference>
<proteinExistence type="predicted"/>
<feature type="transmembrane region" description="Helical" evidence="5">
    <location>
        <begin position="142"/>
        <end position="161"/>
    </location>
</feature>
<dbReference type="RefSeq" id="WP_108308810.1">
    <property type="nucleotide sequence ID" value="NZ_CP020921.1"/>
</dbReference>
<evidence type="ECO:0000256" key="2">
    <source>
        <dbReference type="ARBA" id="ARBA00022692"/>
    </source>
</evidence>
<dbReference type="Pfam" id="PF00146">
    <property type="entry name" value="NADHdh"/>
    <property type="match status" value="1"/>
</dbReference>
<dbReference type="OrthoDB" id="9778499at2"/>
<dbReference type="InterPro" id="IPR001694">
    <property type="entry name" value="NADH_UbQ_OxRdtase_su1/FPO"/>
</dbReference>
<evidence type="ECO:0000256" key="1">
    <source>
        <dbReference type="ARBA" id="ARBA00004141"/>
    </source>
</evidence>
<feature type="transmembrane region" description="Helical" evidence="5">
    <location>
        <begin position="234"/>
        <end position="253"/>
    </location>
</feature>
<feature type="transmembrane region" description="Helical" evidence="5">
    <location>
        <begin position="289"/>
        <end position="310"/>
    </location>
</feature>
<feature type="transmembrane region" description="Helical" evidence="5">
    <location>
        <begin position="259"/>
        <end position="277"/>
    </location>
</feature>
<evidence type="ECO:0000313" key="6">
    <source>
        <dbReference type="EMBL" id="AWB09977.1"/>
    </source>
</evidence>
<dbReference type="KEGG" id="taci:TDSAC_0603"/>
<feature type="transmembrane region" description="Helical" evidence="5">
    <location>
        <begin position="107"/>
        <end position="130"/>
    </location>
</feature>
<dbReference type="PANTHER" id="PTHR43359:SF1">
    <property type="entry name" value="FORMATE HYDROGENLYASE SUBUNIT 4-RELATED"/>
    <property type="match status" value="1"/>
</dbReference>
<evidence type="ECO:0000313" key="7">
    <source>
        <dbReference type="Proteomes" id="UP000244792"/>
    </source>
</evidence>
<dbReference type="InterPro" id="IPR052561">
    <property type="entry name" value="ComplexI_Subunit1"/>
</dbReference>
<sequence length="313" mass="35158">MISYILSILIFPGFLFSFLLGGLMDSFRRKLKAKMQLRIGPPLTQGFYDIIKLFSKETLIPENMPWVLYFIPPIIGVVSISIALSLFPIPLPFVKFNSHKIPFDLIVIFYLSEVPTICYLLFGYFTNSIFGQIGASRKAQLLFAYNVPMILIITALAFSVNGSPTFNLFDLATKGLNTTSIFLKIIFIPIFILCSLAKLKLNPFSIPNAEQEILEGPMVEASGPALALFEISHFMEWVILGFLFSYLFLPIFIIPTNLILISIILICFVFASLLSLLEAATARIELSQAINIFVKFTWPISILGLLLAFFTHV</sequence>
<dbReference type="EMBL" id="CP020921">
    <property type="protein sequence ID" value="AWB09977.1"/>
    <property type="molecule type" value="Genomic_DNA"/>
</dbReference>
<accession>A0A2R4VZK2</accession>
<evidence type="ECO:0000256" key="3">
    <source>
        <dbReference type="ARBA" id="ARBA00022989"/>
    </source>
</evidence>
<feature type="transmembrane region" description="Helical" evidence="5">
    <location>
        <begin position="6"/>
        <end position="27"/>
    </location>
</feature>
<keyword evidence="7" id="KW-1185">Reference proteome</keyword>